<dbReference type="EMBL" id="KL198022">
    <property type="protein sequence ID" value="KDQ17874.1"/>
    <property type="molecule type" value="Genomic_DNA"/>
</dbReference>
<feature type="region of interest" description="Disordered" evidence="6">
    <location>
        <begin position="549"/>
        <end position="568"/>
    </location>
</feature>
<keyword evidence="3 7" id="KW-0732">Signal</keyword>
<comment type="similarity">
    <text evidence="1">Belongs to the peptidase S28 family.</text>
</comment>
<evidence type="ECO:0008006" key="10">
    <source>
        <dbReference type="Google" id="ProtNLM"/>
    </source>
</evidence>
<evidence type="ECO:0000256" key="4">
    <source>
        <dbReference type="ARBA" id="ARBA00022801"/>
    </source>
</evidence>
<evidence type="ECO:0000313" key="8">
    <source>
        <dbReference type="EMBL" id="KDQ17874.1"/>
    </source>
</evidence>
<keyword evidence="5" id="KW-0325">Glycoprotein</keyword>
<dbReference type="InterPro" id="IPR029058">
    <property type="entry name" value="AB_hydrolase_fold"/>
</dbReference>
<feature type="chain" id="PRO_5001641569" description="Peptidase S28" evidence="7">
    <location>
        <begin position="21"/>
        <end position="583"/>
    </location>
</feature>
<gene>
    <name evidence="8" type="ORF">BOTBODRAFT_104521</name>
</gene>
<organism evidence="8 9">
    <name type="scientific">Botryobasidium botryosum (strain FD-172 SS1)</name>
    <dbReference type="NCBI Taxonomy" id="930990"/>
    <lineage>
        <taxon>Eukaryota</taxon>
        <taxon>Fungi</taxon>
        <taxon>Dikarya</taxon>
        <taxon>Basidiomycota</taxon>
        <taxon>Agaricomycotina</taxon>
        <taxon>Agaricomycetes</taxon>
        <taxon>Cantharellales</taxon>
        <taxon>Botryobasidiaceae</taxon>
        <taxon>Botryobasidium</taxon>
    </lineage>
</organism>
<dbReference type="PANTHER" id="PTHR11010">
    <property type="entry name" value="PROTEASE S28 PRO-X CARBOXYPEPTIDASE-RELATED"/>
    <property type="match status" value="1"/>
</dbReference>
<keyword evidence="2" id="KW-0645">Protease</keyword>
<dbReference type="Proteomes" id="UP000027195">
    <property type="component" value="Unassembled WGS sequence"/>
</dbReference>
<feature type="signal peptide" evidence="7">
    <location>
        <begin position="1"/>
        <end position="20"/>
    </location>
</feature>
<accession>A0A067MQP2</accession>
<dbReference type="AlphaFoldDB" id="A0A067MQP2"/>
<evidence type="ECO:0000256" key="2">
    <source>
        <dbReference type="ARBA" id="ARBA00022670"/>
    </source>
</evidence>
<evidence type="ECO:0000256" key="1">
    <source>
        <dbReference type="ARBA" id="ARBA00011079"/>
    </source>
</evidence>
<sequence length="583" mass="64064">MLRWFASLTGLLALSSGVAAHTARRPNLNIPPVPASPLVAAPEGLPLKDGTTLPPYDKIYIFNQLIDHSNPSLGTFPQRYYFTYEYYEKGGPIVLSTPGEGPLDGYSGYITNRTINGVIAQGNKGAAVMIEHRFFGQSNPYPDLSEKSFRVHTLEQAIDDMVYFAKTVNLPMPGGDSVGADKNPWLIFGGSYSGALASWVMNARPGVFWAGYSSSGVVEAISYYWGYFEPIRQNMPKNCSADVQRVVNYMDLTFTVGTKAQKNALKAQFGMSNVTHLDDVAGALRNPIWTWQSLGPATGPGGSFFKFCDALEVKNGVSAPADGWGLDHALEAYGNYMKQYLASSCGDTDVETCVGTYDKTQEFWTDISLDNVWRSWVWFCCQYVGYWQDGAPLLWPSIVTRLVGPAYDNRQCSYFFPKTFPTDTSAKPKTLETNKKYGGWGTTQPRIFFANGQQDPWREATVSSDYIRRASTQKNPIAVSNGFHCSDLSIKNGQADATVKKVQDLAVQYFAQWIKDYQTRNPSAAVLPAPAPFAPQSIPDSVISAEPSAVPASITSASGPEPTVKSKEKPLYPNVWAHKPAEL</sequence>
<dbReference type="OrthoDB" id="1735038at2759"/>
<keyword evidence="9" id="KW-1185">Reference proteome</keyword>
<evidence type="ECO:0000313" key="9">
    <source>
        <dbReference type="Proteomes" id="UP000027195"/>
    </source>
</evidence>
<dbReference type="GO" id="GO:0006508">
    <property type="term" value="P:proteolysis"/>
    <property type="evidence" value="ECO:0007669"/>
    <property type="project" value="UniProtKB-KW"/>
</dbReference>
<dbReference type="HOGENOM" id="CLU_023630_1_1_1"/>
<proteinExistence type="inferred from homology"/>
<evidence type="ECO:0000256" key="5">
    <source>
        <dbReference type="ARBA" id="ARBA00023180"/>
    </source>
</evidence>
<dbReference type="Gene3D" id="3.40.50.1820">
    <property type="entry name" value="alpha/beta hydrolase"/>
    <property type="match status" value="2"/>
</dbReference>
<dbReference type="InterPro" id="IPR008758">
    <property type="entry name" value="Peptidase_S28"/>
</dbReference>
<dbReference type="InParanoid" id="A0A067MQP2"/>
<evidence type="ECO:0000256" key="6">
    <source>
        <dbReference type="SAM" id="MobiDB-lite"/>
    </source>
</evidence>
<dbReference type="PANTHER" id="PTHR11010:SF23">
    <property type="entry name" value="SERINE PEPTIDASE"/>
    <property type="match status" value="1"/>
</dbReference>
<dbReference type="SUPFAM" id="SSF53474">
    <property type="entry name" value="alpha/beta-Hydrolases"/>
    <property type="match status" value="2"/>
</dbReference>
<evidence type="ECO:0000256" key="3">
    <source>
        <dbReference type="ARBA" id="ARBA00022729"/>
    </source>
</evidence>
<keyword evidence="4" id="KW-0378">Hydrolase</keyword>
<reference evidence="9" key="1">
    <citation type="journal article" date="2014" name="Proc. Natl. Acad. Sci. U.S.A.">
        <title>Extensive sampling of basidiomycete genomes demonstrates inadequacy of the white-rot/brown-rot paradigm for wood decay fungi.</title>
        <authorList>
            <person name="Riley R."/>
            <person name="Salamov A.A."/>
            <person name="Brown D.W."/>
            <person name="Nagy L.G."/>
            <person name="Floudas D."/>
            <person name="Held B.W."/>
            <person name="Levasseur A."/>
            <person name="Lombard V."/>
            <person name="Morin E."/>
            <person name="Otillar R."/>
            <person name="Lindquist E.A."/>
            <person name="Sun H."/>
            <person name="LaButti K.M."/>
            <person name="Schmutz J."/>
            <person name="Jabbour D."/>
            <person name="Luo H."/>
            <person name="Baker S.E."/>
            <person name="Pisabarro A.G."/>
            <person name="Walton J.D."/>
            <person name="Blanchette R.A."/>
            <person name="Henrissat B."/>
            <person name="Martin F."/>
            <person name="Cullen D."/>
            <person name="Hibbett D.S."/>
            <person name="Grigoriev I.V."/>
        </authorList>
    </citation>
    <scope>NUCLEOTIDE SEQUENCE [LARGE SCALE GENOMIC DNA]</scope>
    <source>
        <strain evidence="9">FD-172 SS1</strain>
    </source>
</reference>
<dbReference type="GO" id="GO:0008239">
    <property type="term" value="F:dipeptidyl-peptidase activity"/>
    <property type="evidence" value="ECO:0007669"/>
    <property type="project" value="TreeGrafter"/>
</dbReference>
<dbReference type="Pfam" id="PF05577">
    <property type="entry name" value="Peptidase_S28"/>
    <property type="match status" value="1"/>
</dbReference>
<dbReference type="GO" id="GO:0070008">
    <property type="term" value="F:serine-type exopeptidase activity"/>
    <property type="evidence" value="ECO:0007669"/>
    <property type="project" value="InterPro"/>
</dbReference>
<name>A0A067MQP2_BOTB1</name>
<protein>
    <recommendedName>
        <fullName evidence="10">Peptidase S28</fullName>
    </recommendedName>
</protein>
<evidence type="ECO:0000256" key="7">
    <source>
        <dbReference type="SAM" id="SignalP"/>
    </source>
</evidence>